<evidence type="ECO:0000313" key="6">
    <source>
        <dbReference type="Proteomes" id="UP000627369"/>
    </source>
</evidence>
<dbReference type="InterPro" id="IPR011006">
    <property type="entry name" value="CheY-like_superfamily"/>
</dbReference>
<feature type="region of interest" description="Disordered" evidence="2">
    <location>
        <begin position="108"/>
        <end position="131"/>
    </location>
</feature>
<dbReference type="Proteomes" id="UP000627369">
    <property type="component" value="Unassembled WGS sequence"/>
</dbReference>
<evidence type="ECO:0000256" key="2">
    <source>
        <dbReference type="SAM" id="MobiDB-lite"/>
    </source>
</evidence>
<dbReference type="EMBL" id="BNAS01000002">
    <property type="protein sequence ID" value="GHH71068.1"/>
    <property type="molecule type" value="Genomic_DNA"/>
</dbReference>
<reference evidence="5" key="1">
    <citation type="journal article" date="2014" name="Int. J. Syst. Evol. Microbiol.">
        <title>Complete genome sequence of Corynebacterium casei LMG S-19264T (=DSM 44701T), isolated from a smear-ripened cheese.</title>
        <authorList>
            <consortium name="US DOE Joint Genome Institute (JGI-PGF)"/>
            <person name="Walter F."/>
            <person name="Albersmeier A."/>
            <person name="Kalinowski J."/>
            <person name="Ruckert C."/>
        </authorList>
    </citation>
    <scope>NUCLEOTIDE SEQUENCE</scope>
    <source>
        <strain evidence="5">CGMCC 4.7398</strain>
    </source>
</reference>
<feature type="domain" description="Response regulatory" evidence="4">
    <location>
        <begin position="164"/>
        <end position="284"/>
    </location>
</feature>
<feature type="compositionally biased region" description="Low complexity" evidence="2">
    <location>
        <begin position="109"/>
        <end position="127"/>
    </location>
</feature>
<dbReference type="InterPro" id="IPR001789">
    <property type="entry name" value="Sig_transdc_resp-reg_receiver"/>
</dbReference>
<keyword evidence="6" id="KW-1185">Reference proteome</keyword>
<accession>A0A919KSP3</accession>
<dbReference type="AlphaFoldDB" id="A0A919KSP3"/>
<evidence type="ECO:0000256" key="1">
    <source>
        <dbReference type="PROSITE-ProRule" id="PRU00169"/>
    </source>
</evidence>
<evidence type="ECO:0000259" key="4">
    <source>
        <dbReference type="PROSITE" id="PS50110"/>
    </source>
</evidence>
<dbReference type="Gene3D" id="3.40.50.2300">
    <property type="match status" value="1"/>
</dbReference>
<organism evidence="5 6">
    <name type="scientific">Promicromonospora soli</name>
    <dbReference type="NCBI Taxonomy" id="2035533"/>
    <lineage>
        <taxon>Bacteria</taxon>
        <taxon>Bacillati</taxon>
        <taxon>Actinomycetota</taxon>
        <taxon>Actinomycetes</taxon>
        <taxon>Micrococcales</taxon>
        <taxon>Promicromonosporaceae</taxon>
        <taxon>Promicromonospora</taxon>
    </lineage>
</organism>
<gene>
    <name evidence="5" type="ORF">GCM10017772_18760</name>
</gene>
<sequence>MADLISAIANLLWPLLVIVVLLVFGRQLLSKLRNSDDVTLEIGGQRLNFKQATDQQSDMITDLQREVASLKRRLDDVGHGTGASYRVRPGGLPPYEFSERRDDNDWLRPIEIPGKAGPGAPEAATPPADDDLDLMPDPWEPLPTVPGAPTIPSAPTTVPPTPHSILWVDDHPENNAVLADSWRRDGADVEIARSTSEAMRLLEGRRYGLIISDMGRRESHVDVPDAGLRLLANVRATDPGTPFVLYGNVAQFADAARAKGATMVTGSTFELMEFASGLGMLDQV</sequence>
<feature type="transmembrane region" description="Helical" evidence="3">
    <location>
        <begin position="6"/>
        <end position="25"/>
    </location>
</feature>
<keyword evidence="3" id="KW-0812">Transmembrane</keyword>
<evidence type="ECO:0000256" key="3">
    <source>
        <dbReference type="SAM" id="Phobius"/>
    </source>
</evidence>
<dbReference type="PROSITE" id="PS50110">
    <property type="entry name" value="RESPONSE_REGULATORY"/>
    <property type="match status" value="1"/>
</dbReference>
<proteinExistence type="predicted"/>
<name>A0A919KSP3_9MICO</name>
<reference evidence="5" key="2">
    <citation type="submission" date="2020-09" db="EMBL/GenBank/DDBJ databases">
        <authorList>
            <person name="Sun Q."/>
            <person name="Zhou Y."/>
        </authorList>
    </citation>
    <scope>NUCLEOTIDE SEQUENCE</scope>
    <source>
        <strain evidence="5">CGMCC 4.7398</strain>
    </source>
</reference>
<keyword evidence="3" id="KW-0472">Membrane</keyword>
<evidence type="ECO:0000313" key="5">
    <source>
        <dbReference type="EMBL" id="GHH71068.1"/>
    </source>
</evidence>
<keyword evidence="1" id="KW-0597">Phosphoprotein</keyword>
<protein>
    <recommendedName>
        <fullName evidence="4">Response regulatory domain-containing protein</fullName>
    </recommendedName>
</protein>
<comment type="caution">
    <text evidence="5">The sequence shown here is derived from an EMBL/GenBank/DDBJ whole genome shotgun (WGS) entry which is preliminary data.</text>
</comment>
<feature type="modified residue" description="4-aspartylphosphate" evidence="1">
    <location>
        <position position="213"/>
    </location>
</feature>
<dbReference type="SUPFAM" id="SSF52172">
    <property type="entry name" value="CheY-like"/>
    <property type="match status" value="1"/>
</dbReference>
<keyword evidence="3" id="KW-1133">Transmembrane helix</keyword>
<dbReference type="RefSeq" id="WP_189668978.1">
    <property type="nucleotide sequence ID" value="NZ_BNAS01000002.1"/>
</dbReference>
<dbReference type="GO" id="GO:0000160">
    <property type="term" value="P:phosphorelay signal transduction system"/>
    <property type="evidence" value="ECO:0007669"/>
    <property type="project" value="InterPro"/>
</dbReference>